<dbReference type="RefSeq" id="WP_095977731.1">
    <property type="nucleotide sequence ID" value="NZ_CP022163.1"/>
</dbReference>
<accession>A0A250IDB5</accession>
<evidence type="ECO:0000313" key="2">
    <source>
        <dbReference type="Proteomes" id="UP000217289"/>
    </source>
</evidence>
<dbReference type="AlphaFoldDB" id="A0A250IDB5"/>
<name>A0A250IDB5_9BACT</name>
<dbReference type="Proteomes" id="UP000217289">
    <property type="component" value="Chromosome"/>
</dbReference>
<sequence>MGVIWTPLTLIQPNLADGTEVEFPRLPPNIPRRIEQGTRTLSVGLLVGEKLGLDLSELTECLNTVWFGPPAEAKGMFLDDDAPILIEGFTRIRDALRAAIDEQGRPRGPGGALLKASPSIEQYSDGGMVTKSRRVLLLDLLKELDALLPFLRFAQEHMLFIVEGEWPRPKHDEG</sequence>
<organism evidence="1 2">
    <name type="scientific">Melittangium boletus DSM 14713</name>
    <dbReference type="NCBI Taxonomy" id="1294270"/>
    <lineage>
        <taxon>Bacteria</taxon>
        <taxon>Pseudomonadati</taxon>
        <taxon>Myxococcota</taxon>
        <taxon>Myxococcia</taxon>
        <taxon>Myxococcales</taxon>
        <taxon>Cystobacterineae</taxon>
        <taxon>Archangiaceae</taxon>
        <taxon>Melittangium</taxon>
    </lineage>
</organism>
<gene>
    <name evidence="1" type="ORF">MEBOL_002566</name>
</gene>
<dbReference type="EMBL" id="CP022163">
    <property type="protein sequence ID" value="ATB29117.1"/>
    <property type="molecule type" value="Genomic_DNA"/>
</dbReference>
<dbReference type="KEGG" id="mbd:MEBOL_002566"/>
<keyword evidence="2" id="KW-1185">Reference proteome</keyword>
<protein>
    <submittedName>
        <fullName evidence="1">Uncharacterized protein</fullName>
    </submittedName>
</protein>
<proteinExistence type="predicted"/>
<evidence type="ECO:0000313" key="1">
    <source>
        <dbReference type="EMBL" id="ATB29117.1"/>
    </source>
</evidence>
<reference evidence="1 2" key="1">
    <citation type="submission" date="2017-06" db="EMBL/GenBank/DDBJ databases">
        <authorList>
            <person name="Kim H.J."/>
            <person name="Triplett B.A."/>
        </authorList>
    </citation>
    <scope>NUCLEOTIDE SEQUENCE [LARGE SCALE GENOMIC DNA]</scope>
    <source>
        <strain evidence="1 2">DSM 14713</strain>
    </source>
</reference>